<evidence type="ECO:0000313" key="1">
    <source>
        <dbReference type="EMBL" id="STZ55426.1"/>
    </source>
</evidence>
<dbReference type="AlphaFoldDB" id="A0A378T7D3"/>
<sequence length="62" mass="6958">MTNFTQIQTLKAKIPCSTKQALDLLEQSDGKIEKAVEVYHQNNIADIITQTDCNKPLAKKIL</sequence>
<dbReference type="Proteomes" id="UP000254437">
    <property type="component" value="Unassembled WGS sequence"/>
</dbReference>
<name>A0A378T7D3_MORLA</name>
<dbReference type="RefSeq" id="WP_115004382.1">
    <property type="nucleotide sequence ID" value="NZ_UGQU01000001.1"/>
</dbReference>
<proteinExistence type="predicted"/>
<evidence type="ECO:0000313" key="2">
    <source>
        <dbReference type="Proteomes" id="UP000254437"/>
    </source>
</evidence>
<reference evidence="1 2" key="1">
    <citation type="submission" date="2018-06" db="EMBL/GenBank/DDBJ databases">
        <authorList>
            <consortium name="Pathogen Informatics"/>
            <person name="Doyle S."/>
        </authorList>
    </citation>
    <scope>NUCLEOTIDE SEQUENCE [LARGE SCALE GENOMIC DNA]</scope>
    <source>
        <strain evidence="1 2">NCTC10359</strain>
    </source>
</reference>
<protein>
    <submittedName>
        <fullName evidence="1">Uncharacterized protein</fullName>
    </submittedName>
</protein>
<gene>
    <name evidence="1" type="ORF">NCTC10359_00018</name>
</gene>
<organism evidence="1 2">
    <name type="scientific">Moraxella lacunata</name>
    <dbReference type="NCBI Taxonomy" id="477"/>
    <lineage>
        <taxon>Bacteria</taxon>
        <taxon>Pseudomonadati</taxon>
        <taxon>Pseudomonadota</taxon>
        <taxon>Gammaproteobacteria</taxon>
        <taxon>Moraxellales</taxon>
        <taxon>Moraxellaceae</taxon>
        <taxon>Moraxella</taxon>
    </lineage>
</organism>
<accession>A0A378T7D3</accession>
<dbReference type="EMBL" id="UGQU01000001">
    <property type="protein sequence ID" value="STZ55426.1"/>
    <property type="molecule type" value="Genomic_DNA"/>
</dbReference>